<dbReference type="EMBL" id="ACPB03019965">
    <property type="status" value="NOT_ANNOTATED_CDS"/>
    <property type="molecule type" value="Genomic_DNA"/>
</dbReference>
<dbReference type="VEuPathDB" id="VectorBase:RPRC003593"/>
<proteinExistence type="predicted"/>
<dbReference type="Proteomes" id="UP000015103">
    <property type="component" value="Unassembled WGS sequence"/>
</dbReference>
<keyword evidence="2" id="KW-1185">Reference proteome</keyword>
<evidence type="ECO:0000313" key="2">
    <source>
        <dbReference type="Proteomes" id="UP000015103"/>
    </source>
</evidence>
<dbReference type="HOGENOM" id="CLU_2161463_0_0_1"/>
<dbReference type="EnsemblMetazoa" id="RPRC003593-RA">
    <property type="protein sequence ID" value="RPRC003593-PA"/>
    <property type="gene ID" value="RPRC003593"/>
</dbReference>
<accession>T1HHS0</accession>
<protein>
    <submittedName>
        <fullName evidence="1">Uncharacterized protein</fullName>
    </submittedName>
</protein>
<sequence>MQSKIYPCFLEKERIIRLYKCFLEEEIENDSSEDLAMNSRFGMPSILKQIDSTMKGALIRVQNVLLDLCHHTTSALKIQVKKDGIILPAETTLLILNCFQVKFDSYTFHAF</sequence>
<dbReference type="InParanoid" id="T1HHS0"/>
<reference evidence="1" key="1">
    <citation type="submission" date="2015-05" db="UniProtKB">
        <authorList>
            <consortium name="EnsemblMetazoa"/>
        </authorList>
    </citation>
    <scope>IDENTIFICATION</scope>
</reference>
<name>T1HHS0_RHOPR</name>
<dbReference type="AlphaFoldDB" id="T1HHS0"/>
<organism evidence="1 2">
    <name type="scientific">Rhodnius prolixus</name>
    <name type="common">Triatomid bug</name>
    <dbReference type="NCBI Taxonomy" id="13249"/>
    <lineage>
        <taxon>Eukaryota</taxon>
        <taxon>Metazoa</taxon>
        <taxon>Ecdysozoa</taxon>
        <taxon>Arthropoda</taxon>
        <taxon>Hexapoda</taxon>
        <taxon>Insecta</taxon>
        <taxon>Pterygota</taxon>
        <taxon>Neoptera</taxon>
        <taxon>Paraneoptera</taxon>
        <taxon>Hemiptera</taxon>
        <taxon>Heteroptera</taxon>
        <taxon>Panheteroptera</taxon>
        <taxon>Cimicomorpha</taxon>
        <taxon>Reduviidae</taxon>
        <taxon>Triatominae</taxon>
        <taxon>Rhodnius</taxon>
    </lineage>
</organism>
<evidence type="ECO:0000313" key="1">
    <source>
        <dbReference type="EnsemblMetazoa" id="RPRC003593-PA"/>
    </source>
</evidence>